<dbReference type="EMBL" id="PJEX01000001">
    <property type="protein sequence ID" value="TKW60183.1"/>
    <property type="molecule type" value="Genomic_DNA"/>
</dbReference>
<comment type="similarity">
    <text evidence="7 8">Belongs to the class I-like SAM-binding methyltransferase superfamily. C5-methyltransferase family.</text>
</comment>
<comment type="catalytic activity">
    <reaction evidence="9">
        <text>a 2'-deoxycytidine in DNA + S-adenosyl-L-methionine = a 5-methyl-2'-deoxycytidine in DNA + S-adenosyl-L-homocysteine + H(+)</text>
        <dbReference type="Rhea" id="RHEA:13681"/>
        <dbReference type="Rhea" id="RHEA-COMP:11369"/>
        <dbReference type="Rhea" id="RHEA-COMP:11370"/>
        <dbReference type="ChEBI" id="CHEBI:15378"/>
        <dbReference type="ChEBI" id="CHEBI:57856"/>
        <dbReference type="ChEBI" id="CHEBI:59789"/>
        <dbReference type="ChEBI" id="CHEBI:85452"/>
        <dbReference type="ChEBI" id="CHEBI:85454"/>
        <dbReference type="EC" id="2.1.1.37"/>
    </reaction>
</comment>
<dbReference type="GO" id="GO:0032259">
    <property type="term" value="P:methylation"/>
    <property type="evidence" value="ECO:0007669"/>
    <property type="project" value="UniProtKB-KW"/>
</dbReference>
<dbReference type="PROSITE" id="PS51038">
    <property type="entry name" value="BAH"/>
    <property type="match status" value="2"/>
</dbReference>
<evidence type="ECO:0000256" key="6">
    <source>
        <dbReference type="ARBA" id="ARBA00023242"/>
    </source>
</evidence>
<dbReference type="PANTHER" id="PTHR10629">
    <property type="entry name" value="CYTOSINE-SPECIFIC METHYLTRANSFERASE"/>
    <property type="match status" value="1"/>
</dbReference>
<dbReference type="STRING" id="1306861.A0A4U6XVS4"/>
<dbReference type="Gene3D" id="3.40.50.150">
    <property type="entry name" value="Vaccinia Virus protein VP39"/>
    <property type="match status" value="1"/>
</dbReference>
<feature type="domain" description="BAH" evidence="11">
    <location>
        <begin position="433"/>
        <end position="569"/>
    </location>
</feature>
<dbReference type="NCBIfam" id="TIGR00675">
    <property type="entry name" value="dcm"/>
    <property type="match status" value="1"/>
</dbReference>
<dbReference type="Pfam" id="PF00145">
    <property type="entry name" value="DNA_methylase"/>
    <property type="match status" value="1"/>
</dbReference>
<dbReference type="PROSITE" id="PS00094">
    <property type="entry name" value="C5_MTASE_1"/>
    <property type="match status" value="1"/>
</dbReference>
<keyword evidence="3 7" id="KW-0808">Transferase</keyword>
<sequence length="1292" mass="143912">MADSANDLPLGWNPLDLMLSDDEGDDSVSWELDGDLVEIEHQETLQALGPPSAPGEEKLFDDESLEVGFLPSSNPRLSNSISVDVPESTLVSPSYLYQGENLEPQPQREWSAVNRLLEEHQRSGVIPRDGYIDIELDEFVVYTQPYAPGQVDYPKAFYPAELRPLQHLSTKQNNDRLFFDGVLSVADCRIHVRQVSFNELPIGNYGIENSTVGSNIWIRSDLNAKRRSRDGEDVCYRLKNPAKEYKRFHSGFLWIADLAKHVVDYLEEAYEVNREVSFQDFRSDFSIWLSQKHEGSLAFSKWRKQYPGTDFGFAVNANVQFIWKEANGILGEAGEAARSCRLWKEILHFTAYPSMVASDLTSSTQNNTIPKTVVTPYIGQLFSALPCGEMLEELQPAPNTERLRTETSKALKLEICTKTHTVQQSFKKKRPTSDIRVGDVISILPDDGIEVSIKRKMVLWNNQDDKIWYGMVQKIHHTRAGFVFDVTWLYQPNDTPCGQMTYPWHNEIFFSDHCTCHESPGEGELIGKIKEEEVLSTHSVDWDGSQDTNCDFFCRLTYLTSEHCWETFSPAHRRCSFFHQESFEYRLGDTVLVTSSQEEQAEVVELTILPSSAGVATFRRLPSRQQYESQAPPNELLYSDEEVSYKITQIVGRCLVRIFRPGELIAPPYDRGGAGNAFYITKALQCGRVCPLEDAELSLRQAFDPSKPFPKLRGFDLFCGGGNFGRGLEEAGAITMDWCNDMNAKAVHTYVANAGNTVAPFTGPIEELHRLALLGSFSDNVPEIGQVDFVSGGSPCPGFSRLTSDKTTPKQLKNQSLVAAFASFIDTYRPKYGLLENVEGIVQPETKKKEDVFRQLICAIVGLGYQTRCFLLDSWSHGAPQTRTRVFLCFAAPGLKLPTVPRHSHSHYKARKLNARKRQALKLRLGQLSNGQFMMKRRLSVPTPLKFVSAAAATADLPDIKDGKPDFCAEFPDHRVACGVTKNLRTQMSIIPFHPYAMDFLTSWDNGKGIMTKAERQYFPVKGRRVNKGSRAFGRVNPNDPMHTITTKSQPSDSSIGKILHWNQNRPLTVMEARRAQGFRDNEIILGNPVDQYQIIGNSVSREVSIALGVSFREAWLGSLVDGEELDPIIWRPSAQSMNEAVEDYAMSPGTPALAESSRGAPASNSPRTLPKRKLGSSLVIELVVSKMKKSRRTQMASEGRMRLNELSEPTGSTSALGSTSSSVVASFSSRTPASTVASVSSGSNELFEPTGSTSALESTSSSVVASFLSPTPASTVASVSSRSNTEITELD</sequence>
<dbReference type="PRINTS" id="PR00105">
    <property type="entry name" value="C5METTRFRASE"/>
</dbReference>
<comment type="subcellular location">
    <subcellularLocation>
        <location evidence="1">Nucleus</location>
    </subcellularLocation>
</comment>
<feature type="domain" description="BAH" evidence="11">
    <location>
        <begin position="583"/>
        <end position="695"/>
    </location>
</feature>
<gene>
    <name evidence="12" type="primary">MET3</name>
    <name evidence="12" type="ORF">CTA1_4791</name>
</gene>
<protein>
    <recommendedName>
        <fullName evidence="9">Cytosine-specific methyltransferase</fullName>
        <ecNumber evidence="9">2.1.1.37</ecNumber>
    </recommendedName>
</protein>
<keyword evidence="4 7" id="KW-0949">S-adenosyl-L-methionine</keyword>
<keyword evidence="5" id="KW-0238">DNA-binding</keyword>
<feature type="compositionally biased region" description="Low complexity" evidence="10">
    <location>
        <begin position="1253"/>
        <end position="1270"/>
    </location>
</feature>
<dbReference type="InterPro" id="IPR018117">
    <property type="entry name" value="C5_DNA_meth_AS"/>
</dbReference>
<dbReference type="EC" id="2.1.1.37" evidence="9"/>
<evidence type="ECO:0000256" key="3">
    <source>
        <dbReference type="ARBA" id="ARBA00022679"/>
    </source>
</evidence>
<evidence type="ECO:0000256" key="8">
    <source>
        <dbReference type="RuleBase" id="RU000416"/>
    </source>
</evidence>
<keyword evidence="13" id="KW-1185">Reference proteome</keyword>
<evidence type="ECO:0000256" key="7">
    <source>
        <dbReference type="PROSITE-ProRule" id="PRU01016"/>
    </source>
</evidence>
<evidence type="ECO:0000256" key="2">
    <source>
        <dbReference type="ARBA" id="ARBA00022603"/>
    </source>
</evidence>
<proteinExistence type="inferred from homology"/>
<name>A0A4U6XVS4_9PEZI</name>
<organism evidence="12 13">
    <name type="scientific">Colletotrichum tanaceti</name>
    <dbReference type="NCBI Taxonomy" id="1306861"/>
    <lineage>
        <taxon>Eukaryota</taxon>
        <taxon>Fungi</taxon>
        <taxon>Dikarya</taxon>
        <taxon>Ascomycota</taxon>
        <taxon>Pezizomycotina</taxon>
        <taxon>Sordariomycetes</taxon>
        <taxon>Hypocreomycetidae</taxon>
        <taxon>Glomerellales</taxon>
        <taxon>Glomerellaceae</taxon>
        <taxon>Colletotrichum</taxon>
        <taxon>Colletotrichum destructivum species complex</taxon>
    </lineage>
</organism>
<dbReference type="PANTHER" id="PTHR10629:SF54">
    <property type="entry name" value="DNA METHYLTRANSFERASE DIM-2"/>
    <property type="match status" value="1"/>
</dbReference>
<reference evidence="12 13" key="1">
    <citation type="journal article" date="2019" name="PLoS ONE">
        <title>Comparative genome analysis indicates high evolutionary potential of pathogenicity genes in Colletotrichum tanaceti.</title>
        <authorList>
            <person name="Lelwala R.V."/>
            <person name="Korhonen P.K."/>
            <person name="Young N.D."/>
            <person name="Scott J.B."/>
            <person name="Ades P.A."/>
            <person name="Gasser R.B."/>
            <person name="Taylor P.W.J."/>
        </authorList>
    </citation>
    <scope>NUCLEOTIDE SEQUENCE [LARGE SCALE GENOMIC DNA]</scope>
    <source>
        <strain evidence="12">BRIP57314</strain>
    </source>
</reference>
<feature type="region of interest" description="Disordered" evidence="10">
    <location>
        <begin position="1235"/>
        <end position="1292"/>
    </location>
</feature>
<feature type="compositionally biased region" description="Polar residues" evidence="10">
    <location>
        <begin position="1272"/>
        <end position="1292"/>
    </location>
</feature>
<dbReference type="GO" id="GO:0003677">
    <property type="term" value="F:DNA binding"/>
    <property type="evidence" value="ECO:0007669"/>
    <property type="project" value="UniProtKB-KW"/>
</dbReference>
<evidence type="ECO:0000256" key="1">
    <source>
        <dbReference type="ARBA" id="ARBA00004123"/>
    </source>
</evidence>
<feature type="region of interest" description="Disordered" evidence="10">
    <location>
        <begin position="1191"/>
        <end position="1219"/>
    </location>
</feature>
<evidence type="ECO:0000256" key="10">
    <source>
        <dbReference type="SAM" id="MobiDB-lite"/>
    </source>
</evidence>
<evidence type="ECO:0000256" key="5">
    <source>
        <dbReference type="ARBA" id="ARBA00023125"/>
    </source>
</evidence>
<evidence type="ECO:0000259" key="11">
    <source>
        <dbReference type="PROSITE" id="PS51038"/>
    </source>
</evidence>
<dbReference type="InterPro" id="IPR043151">
    <property type="entry name" value="BAH_sf"/>
</dbReference>
<evidence type="ECO:0000256" key="9">
    <source>
        <dbReference type="RuleBase" id="RU000417"/>
    </source>
</evidence>
<dbReference type="InterPro" id="IPR029063">
    <property type="entry name" value="SAM-dependent_MTases_sf"/>
</dbReference>
<keyword evidence="6" id="KW-0539">Nucleus</keyword>
<dbReference type="Proteomes" id="UP000310108">
    <property type="component" value="Unassembled WGS sequence"/>
</dbReference>
<dbReference type="GO" id="GO:0005634">
    <property type="term" value="C:nucleus"/>
    <property type="evidence" value="ECO:0007669"/>
    <property type="project" value="UniProtKB-SubCell"/>
</dbReference>
<dbReference type="InterPro" id="IPR057215">
    <property type="entry name" value="DUF7893"/>
</dbReference>
<evidence type="ECO:0000313" key="12">
    <source>
        <dbReference type="EMBL" id="TKW60183.1"/>
    </source>
</evidence>
<keyword evidence="2 7" id="KW-0489">Methyltransferase</keyword>
<feature type="compositionally biased region" description="Polar residues" evidence="10">
    <location>
        <begin position="1235"/>
        <end position="1245"/>
    </location>
</feature>
<comment type="caution">
    <text evidence="12">The sequence shown here is derived from an EMBL/GenBank/DDBJ whole genome shotgun (WGS) entry which is preliminary data.</text>
</comment>
<dbReference type="OrthoDB" id="5376140at2759"/>
<dbReference type="GO" id="GO:0003886">
    <property type="term" value="F:DNA (cytosine-5-)-methyltransferase activity"/>
    <property type="evidence" value="ECO:0007669"/>
    <property type="project" value="UniProtKB-EC"/>
</dbReference>
<accession>A0A4U6XVS4</accession>
<dbReference type="InterPro" id="IPR001525">
    <property type="entry name" value="C5_MeTfrase"/>
</dbReference>
<evidence type="ECO:0000256" key="4">
    <source>
        <dbReference type="ARBA" id="ARBA00022691"/>
    </source>
</evidence>
<dbReference type="InterPro" id="IPR001025">
    <property type="entry name" value="BAH_dom"/>
</dbReference>
<feature type="active site" evidence="7">
    <location>
        <position position="796"/>
    </location>
</feature>
<evidence type="ECO:0000313" key="13">
    <source>
        <dbReference type="Proteomes" id="UP000310108"/>
    </source>
</evidence>
<dbReference type="GO" id="GO:0003682">
    <property type="term" value="F:chromatin binding"/>
    <property type="evidence" value="ECO:0007669"/>
    <property type="project" value="InterPro"/>
</dbReference>
<feature type="region of interest" description="Disordered" evidence="10">
    <location>
        <begin position="1149"/>
        <end position="1172"/>
    </location>
</feature>
<dbReference type="SUPFAM" id="SSF53335">
    <property type="entry name" value="S-adenosyl-L-methionine-dependent methyltransferases"/>
    <property type="match status" value="1"/>
</dbReference>
<dbReference type="GO" id="GO:0044027">
    <property type="term" value="P:negative regulation of gene expression via chromosomal CpG island methylation"/>
    <property type="evidence" value="ECO:0007669"/>
    <property type="project" value="TreeGrafter"/>
</dbReference>
<dbReference type="PROSITE" id="PS51679">
    <property type="entry name" value="SAM_MT_C5"/>
    <property type="match status" value="1"/>
</dbReference>
<dbReference type="Pfam" id="PF25423">
    <property type="entry name" value="DUF7893"/>
    <property type="match status" value="1"/>
</dbReference>
<dbReference type="Gene3D" id="3.90.120.10">
    <property type="entry name" value="DNA Methylase, subunit A, domain 2"/>
    <property type="match status" value="1"/>
</dbReference>
<dbReference type="InterPro" id="IPR050390">
    <property type="entry name" value="C5-Methyltransferase"/>
</dbReference>
<dbReference type="Gene3D" id="2.30.30.490">
    <property type="match status" value="1"/>
</dbReference>